<proteinExistence type="predicted"/>
<accession>W0DWX5</accession>
<dbReference type="eggNOG" id="COG4681">
    <property type="taxonomic scope" value="Bacteria"/>
</dbReference>
<dbReference type="STRING" id="717772.THIAE_06725"/>
<dbReference type="SUPFAM" id="SSF52980">
    <property type="entry name" value="Restriction endonuclease-like"/>
    <property type="match status" value="1"/>
</dbReference>
<dbReference type="HOGENOM" id="CLU_096741_0_0_6"/>
<sequence length="184" mass="21310">MALKPTIYKFSIALSDMNRHLYQTLNLTLAQHPSENLERMMMRVLAYCLNVDTDPNNKLEFTKGLSAVEEPDLWAKTLDDQLILWVDVGEPSLERIKKASRLARTTKIYSFNSKSDVWWSQNQTKLQSLKVDIIRFNWDEIQALAKRVSRTMDFSISLTDDSAYIATDSGDCECHWTQLQEVSR</sequence>
<evidence type="ECO:0000313" key="1">
    <source>
        <dbReference type="EMBL" id="AHF01489.1"/>
    </source>
</evidence>
<dbReference type="EMBL" id="CP007030">
    <property type="protein sequence ID" value="AHF01489.1"/>
    <property type="molecule type" value="Genomic_DNA"/>
</dbReference>
<protein>
    <recommendedName>
        <fullName evidence="3">YaeQ family protein</fullName>
    </recommendedName>
</protein>
<keyword evidence="2" id="KW-1185">Reference proteome</keyword>
<dbReference type="PANTHER" id="PTHR38784">
    <property type="entry name" value="SUCROSE PHOSPHORYLASE"/>
    <property type="match status" value="1"/>
</dbReference>
<dbReference type="InterPro" id="IPR011335">
    <property type="entry name" value="Restrct_endonuc-II-like"/>
</dbReference>
<evidence type="ECO:0000313" key="2">
    <source>
        <dbReference type="Proteomes" id="UP000005380"/>
    </source>
</evidence>
<dbReference type="PIRSF" id="PIRSF011484">
    <property type="entry name" value="YaeQ"/>
    <property type="match status" value="1"/>
</dbReference>
<reference evidence="1 2" key="1">
    <citation type="submission" date="2013-12" db="EMBL/GenBank/DDBJ databases">
        <authorList>
            <consortium name="DOE Joint Genome Institute"/>
            <person name="Kappler U."/>
            <person name="Huntemann M."/>
            <person name="Han J."/>
            <person name="Chen A."/>
            <person name="Kyrpides N."/>
            <person name="Mavromatis K."/>
            <person name="Markowitz V."/>
            <person name="Palaniappan K."/>
            <person name="Ivanova N."/>
            <person name="Schaumberg A."/>
            <person name="Pati A."/>
            <person name="Liolios K."/>
            <person name="Nordberg H.P."/>
            <person name="Cantor M.N."/>
            <person name="Hua S.X."/>
            <person name="Woyke T."/>
        </authorList>
    </citation>
    <scope>NUCLEOTIDE SEQUENCE [LARGE SCALE GENOMIC DNA]</scope>
    <source>
        <strain evidence="2">AL2</strain>
    </source>
</reference>
<dbReference type="Proteomes" id="UP000005380">
    <property type="component" value="Chromosome"/>
</dbReference>
<dbReference type="Gene3D" id="3.10.640.10">
    <property type="entry name" value="Restriction endonuclease-like alpha-beta roll domain"/>
    <property type="match status" value="1"/>
</dbReference>
<dbReference type="PANTHER" id="PTHR38784:SF1">
    <property type="entry name" value="SUCROSE PHOSPHORYLASE"/>
    <property type="match status" value="1"/>
</dbReference>
<dbReference type="RefSeq" id="WP_006461022.1">
    <property type="nucleotide sequence ID" value="NZ_CP007030.1"/>
</dbReference>
<dbReference type="InterPro" id="IPR038590">
    <property type="entry name" value="YaeQ_sf"/>
</dbReference>
<dbReference type="InterPro" id="IPR009822">
    <property type="entry name" value="YaeQ"/>
</dbReference>
<dbReference type="Pfam" id="PF07152">
    <property type="entry name" value="YaeQ"/>
    <property type="match status" value="1"/>
</dbReference>
<dbReference type="AlphaFoldDB" id="W0DWX5"/>
<evidence type="ECO:0008006" key="3">
    <source>
        <dbReference type="Google" id="ProtNLM"/>
    </source>
</evidence>
<dbReference type="InParanoid" id="W0DWX5"/>
<name>W0DWX5_9GAMM</name>
<gene>
    <name evidence="1" type="ORF">THIAE_06725</name>
</gene>
<organism evidence="1 2">
    <name type="scientific">Thiomicrospira aerophila AL3</name>
    <dbReference type="NCBI Taxonomy" id="717772"/>
    <lineage>
        <taxon>Bacteria</taxon>
        <taxon>Pseudomonadati</taxon>
        <taxon>Pseudomonadota</taxon>
        <taxon>Gammaproteobacteria</taxon>
        <taxon>Thiotrichales</taxon>
        <taxon>Piscirickettsiaceae</taxon>
        <taxon>Thiomicrospira</taxon>
    </lineage>
</organism>
<dbReference type="FunCoup" id="W0DWX5">
    <property type="interactions" value="20"/>
</dbReference>
<dbReference type="KEGG" id="tao:THIAE_06725"/>
<dbReference type="SMART" id="SM01322">
    <property type="entry name" value="YaeQ"/>
    <property type="match status" value="1"/>
</dbReference>
<dbReference type="OrthoDB" id="5293309at2"/>